<name>A0AAU9V0R5_EUPED</name>
<dbReference type="Proteomes" id="UP001153954">
    <property type="component" value="Unassembled WGS sequence"/>
</dbReference>
<accession>A0AAU9V0R5</accession>
<proteinExistence type="predicted"/>
<dbReference type="AlphaFoldDB" id="A0AAU9V0R5"/>
<evidence type="ECO:0000313" key="1">
    <source>
        <dbReference type="EMBL" id="CAH2104922.1"/>
    </source>
</evidence>
<keyword evidence="2" id="KW-1185">Reference proteome</keyword>
<gene>
    <name evidence="1" type="ORF">EEDITHA_LOCUS19247</name>
</gene>
<reference evidence="1" key="1">
    <citation type="submission" date="2022-03" db="EMBL/GenBank/DDBJ databases">
        <authorList>
            <person name="Tunstrom K."/>
        </authorList>
    </citation>
    <scope>NUCLEOTIDE SEQUENCE</scope>
</reference>
<evidence type="ECO:0000313" key="2">
    <source>
        <dbReference type="Proteomes" id="UP001153954"/>
    </source>
</evidence>
<sequence>MRCYNKEPRHCARLGAGSKGRERSILGGLSADAVREPLSASPAAAAPSDRPFIGVAPANQFLLSAMFLVLVVQDSITRALL</sequence>
<protein>
    <submittedName>
        <fullName evidence="1">Uncharacterized protein</fullName>
    </submittedName>
</protein>
<organism evidence="1 2">
    <name type="scientific">Euphydryas editha</name>
    <name type="common">Edith's checkerspot</name>
    <dbReference type="NCBI Taxonomy" id="104508"/>
    <lineage>
        <taxon>Eukaryota</taxon>
        <taxon>Metazoa</taxon>
        <taxon>Ecdysozoa</taxon>
        <taxon>Arthropoda</taxon>
        <taxon>Hexapoda</taxon>
        <taxon>Insecta</taxon>
        <taxon>Pterygota</taxon>
        <taxon>Neoptera</taxon>
        <taxon>Endopterygota</taxon>
        <taxon>Lepidoptera</taxon>
        <taxon>Glossata</taxon>
        <taxon>Ditrysia</taxon>
        <taxon>Papilionoidea</taxon>
        <taxon>Nymphalidae</taxon>
        <taxon>Nymphalinae</taxon>
        <taxon>Euphydryas</taxon>
    </lineage>
</organism>
<dbReference type="EMBL" id="CAKOGL010000027">
    <property type="protein sequence ID" value="CAH2104922.1"/>
    <property type="molecule type" value="Genomic_DNA"/>
</dbReference>
<comment type="caution">
    <text evidence="1">The sequence shown here is derived from an EMBL/GenBank/DDBJ whole genome shotgun (WGS) entry which is preliminary data.</text>
</comment>